<evidence type="ECO:0000313" key="4">
    <source>
        <dbReference type="Proteomes" id="UP000051166"/>
    </source>
</evidence>
<sequence length="111" mass="11879">MKIILVCCGSGVATSPQVANKINDFLADKELDDVVQAEPHPVETAKSRIETNPNIIVYVGIAPADDDLRETIEENNVTEIVGVPWLTGIGENEANAKVLAAVELATQKPTQ</sequence>
<keyword evidence="1" id="KW-0808">Transferase</keyword>
<name>A0A0R1UZQ3_9LACO</name>
<dbReference type="EMBL" id="AZFQ01000036">
    <property type="protein sequence ID" value="KRL98694.1"/>
    <property type="molecule type" value="Genomic_DNA"/>
</dbReference>
<evidence type="ECO:0000256" key="1">
    <source>
        <dbReference type="ARBA" id="ARBA00022679"/>
    </source>
</evidence>
<dbReference type="InterPro" id="IPR003501">
    <property type="entry name" value="PTS_EIIB_2/3"/>
</dbReference>
<feature type="domain" description="Phosphotransferase system EIIB component type 2/3" evidence="2">
    <location>
        <begin position="4"/>
        <end position="58"/>
    </location>
</feature>
<dbReference type="GO" id="GO:0009401">
    <property type="term" value="P:phosphoenolpyruvate-dependent sugar phosphotransferase system"/>
    <property type="evidence" value="ECO:0007669"/>
    <property type="project" value="InterPro"/>
</dbReference>
<dbReference type="OrthoDB" id="6505030at2"/>
<gene>
    <name evidence="3" type="ORF">FD50_GL000501</name>
</gene>
<dbReference type="Gene3D" id="3.40.50.2300">
    <property type="match status" value="1"/>
</dbReference>
<evidence type="ECO:0000313" key="3">
    <source>
        <dbReference type="EMBL" id="KRL98694.1"/>
    </source>
</evidence>
<dbReference type="GeneID" id="98307938"/>
<protein>
    <recommendedName>
        <fullName evidence="2">Phosphotransferase system EIIB component type 2/3 domain-containing protein</fullName>
    </recommendedName>
</protein>
<keyword evidence="4" id="KW-1185">Reference proteome</keyword>
<evidence type="ECO:0000259" key="2">
    <source>
        <dbReference type="Pfam" id="PF02302"/>
    </source>
</evidence>
<reference evidence="3 4" key="1">
    <citation type="journal article" date="2015" name="Genome Announc.">
        <title>Expanding the biotechnology potential of lactobacilli through comparative genomics of 213 strains and associated genera.</title>
        <authorList>
            <person name="Sun Z."/>
            <person name="Harris H.M."/>
            <person name="McCann A."/>
            <person name="Guo C."/>
            <person name="Argimon S."/>
            <person name="Zhang W."/>
            <person name="Yang X."/>
            <person name="Jeffery I.B."/>
            <person name="Cooney J.C."/>
            <person name="Kagawa T.F."/>
            <person name="Liu W."/>
            <person name="Song Y."/>
            <person name="Salvetti E."/>
            <person name="Wrobel A."/>
            <person name="Rasinkangas P."/>
            <person name="Parkhill J."/>
            <person name="Rea M.C."/>
            <person name="O'Sullivan O."/>
            <person name="Ritari J."/>
            <person name="Douillard F.P."/>
            <person name="Paul Ross R."/>
            <person name="Yang R."/>
            <person name="Briner A.E."/>
            <person name="Felis G.E."/>
            <person name="de Vos W.M."/>
            <person name="Barrangou R."/>
            <person name="Klaenhammer T.R."/>
            <person name="Caufield P.W."/>
            <person name="Cui Y."/>
            <person name="Zhang H."/>
            <person name="O'Toole P.W."/>
        </authorList>
    </citation>
    <scope>NUCLEOTIDE SEQUENCE [LARGE SCALE GENOMIC DNA]</scope>
    <source>
        <strain evidence="3 4">DSM 16230</strain>
    </source>
</reference>
<organism evidence="3 4">
    <name type="scientific">Liquorilactobacillus satsumensis DSM 16230 = JCM 12392</name>
    <dbReference type="NCBI Taxonomy" id="1423801"/>
    <lineage>
        <taxon>Bacteria</taxon>
        <taxon>Bacillati</taxon>
        <taxon>Bacillota</taxon>
        <taxon>Bacilli</taxon>
        <taxon>Lactobacillales</taxon>
        <taxon>Lactobacillaceae</taxon>
        <taxon>Liquorilactobacillus</taxon>
    </lineage>
</organism>
<dbReference type="GO" id="GO:0008982">
    <property type="term" value="F:protein-N(PI)-phosphohistidine-sugar phosphotransferase activity"/>
    <property type="evidence" value="ECO:0007669"/>
    <property type="project" value="InterPro"/>
</dbReference>
<dbReference type="RefSeq" id="WP_056960662.1">
    <property type="nucleotide sequence ID" value="NZ_AZFQ01000036.1"/>
</dbReference>
<accession>A0A0R1UZQ3</accession>
<dbReference type="InterPro" id="IPR036095">
    <property type="entry name" value="PTS_EIIB-like_sf"/>
</dbReference>
<dbReference type="SUPFAM" id="SSF52794">
    <property type="entry name" value="PTS system IIB component-like"/>
    <property type="match status" value="1"/>
</dbReference>
<comment type="caution">
    <text evidence="3">The sequence shown here is derived from an EMBL/GenBank/DDBJ whole genome shotgun (WGS) entry which is preliminary data.</text>
</comment>
<dbReference type="AlphaFoldDB" id="A0A0R1UZQ3"/>
<proteinExistence type="predicted"/>
<dbReference type="Proteomes" id="UP000051166">
    <property type="component" value="Unassembled WGS sequence"/>
</dbReference>
<dbReference type="Pfam" id="PF02302">
    <property type="entry name" value="PTS_IIB"/>
    <property type="match status" value="1"/>
</dbReference>
<dbReference type="STRING" id="1423801.FD50_GL000501"/>
<dbReference type="PATRIC" id="fig|1423801.4.peg.510"/>